<dbReference type="EMBL" id="AACSIE010000011">
    <property type="protein sequence ID" value="EAL9205162.1"/>
    <property type="molecule type" value="Genomic_DNA"/>
</dbReference>
<dbReference type="InterPro" id="IPR029470">
    <property type="entry name" value="PDDEXK_4"/>
</dbReference>
<name>A0A696CG06_CAMCO</name>
<evidence type="ECO:0008006" key="3">
    <source>
        <dbReference type="Google" id="ProtNLM"/>
    </source>
</evidence>
<reference evidence="1 2" key="1">
    <citation type="submission" date="2018-08" db="EMBL/GenBank/DDBJ databases">
        <authorList>
            <consortium name="NARMS: The National Antimicrobial Resistance Monitoring System"/>
        </authorList>
    </citation>
    <scope>NUCLEOTIDE SEQUENCE [LARGE SCALE GENOMIC DNA]</scope>
    <source>
        <strain evidence="1 2">CVM N17C171</strain>
    </source>
</reference>
<proteinExistence type="predicted"/>
<comment type="caution">
    <text evidence="1">The sequence shown here is derived from an EMBL/GenBank/DDBJ whole genome shotgun (WGS) entry which is preliminary data.</text>
</comment>
<dbReference type="AlphaFoldDB" id="A0A696CG06"/>
<dbReference type="Pfam" id="PF14281">
    <property type="entry name" value="PDDEXK_4"/>
    <property type="match status" value="1"/>
</dbReference>
<gene>
    <name evidence="1" type="ORF">DYU70_08385</name>
</gene>
<protein>
    <recommendedName>
        <fullName evidence="3">PD-(D/E)XK nuclease family protein</fullName>
    </recommendedName>
</protein>
<dbReference type="Proteomes" id="UP000411403">
    <property type="component" value="Unassembled WGS sequence"/>
</dbReference>
<accession>A0A696CG06</accession>
<evidence type="ECO:0000313" key="2">
    <source>
        <dbReference type="Proteomes" id="UP000411403"/>
    </source>
</evidence>
<evidence type="ECO:0000313" key="1">
    <source>
        <dbReference type="EMBL" id="EAL9205162.1"/>
    </source>
</evidence>
<sequence length="472" mass="57279">MEKFIERLLEEDIKFEKDANNGLSDINIFEALNIKTKENYHSKFIAYLININKDHYQKNFAKVFLEKLGKSLVNTKFENLNIEDIKSVETEACIKDNRRIDILITLSDKRYIIIENKIYAKDQKNQLKDYINFVRENIKNIEDCYKNILTIYLHQDECISPSDDSLENFIIKTNLIKDKNENNVSYYLKMDYIWIKEWIDECIKIYEEKSTKDQKFILDIQNIIFTLNQYKSILQWYMTDEYTQRDDVLEFIFQNNIKMQNLKNAMILYRYNKNKSELKNLNEENYKKAKDIIQHKWNNICEYIIEEFFDSFEHKEIKIGDITFIGNKIEENRVNHGVFIFYPVDYKNESIYPCIYIYFKKKYYDIIGLTFEISNDDEEDIENDEEDIENEKYKECLKLFKDVKEDNVRKYQNHYYCDKLINNEKLEGEYAFIYWLIENQNSKKDFIQILNDFFIKKPIQEAYKGINDILNS</sequence>
<organism evidence="1 2">
    <name type="scientific">Campylobacter coli</name>
    <dbReference type="NCBI Taxonomy" id="195"/>
    <lineage>
        <taxon>Bacteria</taxon>
        <taxon>Pseudomonadati</taxon>
        <taxon>Campylobacterota</taxon>
        <taxon>Epsilonproteobacteria</taxon>
        <taxon>Campylobacterales</taxon>
        <taxon>Campylobacteraceae</taxon>
        <taxon>Campylobacter</taxon>
    </lineage>
</organism>